<evidence type="ECO:0000313" key="6">
    <source>
        <dbReference type="Proteomes" id="UP000075243"/>
    </source>
</evidence>
<dbReference type="Proteomes" id="UP000075243">
    <property type="component" value="Chromosome 3"/>
</dbReference>
<dbReference type="GO" id="GO:0004805">
    <property type="term" value="F:trehalose-phosphatase activity"/>
    <property type="evidence" value="ECO:0007669"/>
    <property type="project" value="UniProtKB-EC"/>
</dbReference>
<dbReference type="EC" id="3.1.3.12" evidence="5"/>
<evidence type="ECO:0000313" key="5">
    <source>
        <dbReference type="EMBL" id="KYP69324.1"/>
    </source>
</evidence>
<dbReference type="Gramene" id="C.cajan_08267.t">
    <property type="protein sequence ID" value="C.cajan_08267.t"/>
    <property type="gene ID" value="C.cajan_08267"/>
</dbReference>
<keyword evidence="3 5" id="KW-0378">Hydrolase</keyword>
<proteinExistence type="predicted"/>
<comment type="cofactor">
    <cofactor evidence="2">
        <name>a divalent metal cation</name>
        <dbReference type="ChEBI" id="CHEBI:60240"/>
    </cofactor>
</comment>
<protein>
    <submittedName>
        <fullName evidence="5">Glycosyl hydrolase Rv2006/MT2062 family</fullName>
        <ecNumber evidence="5">3.1.3.12</ecNumber>
    </submittedName>
</protein>
<dbReference type="Pfam" id="PF02358">
    <property type="entry name" value="Trehalose_PPase"/>
    <property type="match status" value="1"/>
</dbReference>
<dbReference type="InterPro" id="IPR036412">
    <property type="entry name" value="HAD-like_sf"/>
</dbReference>
<evidence type="ECO:0000256" key="1">
    <source>
        <dbReference type="ARBA" id="ARBA00000500"/>
    </source>
</evidence>
<dbReference type="STRING" id="3821.A0A151TQG5"/>
<dbReference type="GO" id="GO:0005992">
    <property type="term" value="P:trehalose biosynthetic process"/>
    <property type="evidence" value="ECO:0007669"/>
    <property type="project" value="InterPro"/>
</dbReference>
<gene>
    <name evidence="5" type="ORF">KK1_008513</name>
</gene>
<comment type="function">
    <text evidence="4">Removes the phosphate from trehalose 6-phosphate to produce free trehalose. Trehalose accumulation in plant may improve abiotic stress tolerance.</text>
</comment>
<accession>A0A151TQG5</accession>
<evidence type="ECO:0000256" key="2">
    <source>
        <dbReference type="ARBA" id="ARBA00001968"/>
    </source>
</evidence>
<keyword evidence="6" id="KW-1185">Reference proteome</keyword>
<reference evidence="5 6" key="1">
    <citation type="journal article" date="2012" name="Nat. Biotechnol.">
        <title>Draft genome sequence of pigeonpea (Cajanus cajan), an orphan legume crop of resource-poor farmers.</title>
        <authorList>
            <person name="Varshney R.K."/>
            <person name="Chen W."/>
            <person name="Li Y."/>
            <person name="Bharti A.K."/>
            <person name="Saxena R.K."/>
            <person name="Schlueter J.A."/>
            <person name="Donoghue M.T."/>
            <person name="Azam S."/>
            <person name="Fan G."/>
            <person name="Whaley A.M."/>
            <person name="Farmer A.D."/>
            <person name="Sheridan J."/>
            <person name="Iwata A."/>
            <person name="Tuteja R."/>
            <person name="Penmetsa R.V."/>
            <person name="Wu W."/>
            <person name="Upadhyaya H.D."/>
            <person name="Yang S.P."/>
            <person name="Shah T."/>
            <person name="Saxena K.B."/>
            <person name="Michael T."/>
            <person name="McCombie W.R."/>
            <person name="Yang B."/>
            <person name="Zhang G."/>
            <person name="Yang H."/>
            <person name="Wang J."/>
            <person name="Spillane C."/>
            <person name="Cook D.R."/>
            <person name="May G.D."/>
            <person name="Xu X."/>
            <person name="Jackson S.A."/>
        </authorList>
    </citation>
    <scope>NUCLEOTIDE SEQUENCE [LARGE SCALE GENOMIC DNA]</scope>
    <source>
        <strain evidence="6">cv. Asha</strain>
    </source>
</reference>
<dbReference type="PANTHER" id="PTHR43768">
    <property type="entry name" value="TREHALOSE 6-PHOSPHATE PHOSPHATASE"/>
    <property type="match status" value="1"/>
</dbReference>
<dbReference type="SUPFAM" id="SSF56784">
    <property type="entry name" value="HAD-like"/>
    <property type="match status" value="1"/>
</dbReference>
<dbReference type="EMBL" id="CM003605">
    <property type="protein sequence ID" value="KYP69324.1"/>
    <property type="molecule type" value="Genomic_DNA"/>
</dbReference>
<evidence type="ECO:0000256" key="4">
    <source>
        <dbReference type="ARBA" id="ARBA00025274"/>
    </source>
</evidence>
<dbReference type="InterPro" id="IPR044651">
    <property type="entry name" value="OTSB-like"/>
</dbReference>
<organism evidence="5 6">
    <name type="scientific">Cajanus cajan</name>
    <name type="common">Pigeon pea</name>
    <name type="synonym">Cajanus indicus</name>
    <dbReference type="NCBI Taxonomy" id="3821"/>
    <lineage>
        <taxon>Eukaryota</taxon>
        <taxon>Viridiplantae</taxon>
        <taxon>Streptophyta</taxon>
        <taxon>Embryophyta</taxon>
        <taxon>Tracheophyta</taxon>
        <taxon>Spermatophyta</taxon>
        <taxon>Magnoliopsida</taxon>
        <taxon>eudicotyledons</taxon>
        <taxon>Gunneridae</taxon>
        <taxon>Pentapetalae</taxon>
        <taxon>rosids</taxon>
        <taxon>fabids</taxon>
        <taxon>Fabales</taxon>
        <taxon>Fabaceae</taxon>
        <taxon>Papilionoideae</taxon>
        <taxon>50 kb inversion clade</taxon>
        <taxon>NPAAA clade</taxon>
        <taxon>indigoferoid/millettioid clade</taxon>
        <taxon>Phaseoleae</taxon>
        <taxon>Cajanus</taxon>
    </lineage>
</organism>
<dbReference type="Gene3D" id="3.40.50.1000">
    <property type="entry name" value="HAD superfamily/HAD-like"/>
    <property type="match status" value="1"/>
</dbReference>
<dbReference type="AlphaFoldDB" id="A0A151TQG5"/>
<sequence>MQLGDTFSMLGHVDRSISSYDQGLQIQIQALNNTYYYPCLRLTHGRKVLQVRPVIDWDKGKAVTFLLESLGETQHNCDDVLAIYVGDNVMPQIVLFALREVNKGCGILVSPVPKETNAVYSLRDLSEVIS</sequence>
<dbReference type="InterPro" id="IPR003337">
    <property type="entry name" value="Trehalose_PPase"/>
</dbReference>
<evidence type="ECO:0000256" key="3">
    <source>
        <dbReference type="ARBA" id="ARBA00022801"/>
    </source>
</evidence>
<dbReference type="PANTHER" id="PTHR43768:SF49">
    <property type="entry name" value="TREHALOSE 6-PHOSPHATE PHOSPHATASE"/>
    <property type="match status" value="1"/>
</dbReference>
<dbReference type="InterPro" id="IPR023214">
    <property type="entry name" value="HAD_sf"/>
</dbReference>
<name>A0A151TQG5_CAJCA</name>
<comment type="catalytic activity">
    <reaction evidence="1">
        <text>alpha,alpha-trehalose 6-phosphate + H2O = alpha,alpha-trehalose + phosphate</text>
        <dbReference type="Rhea" id="RHEA:23420"/>
        <dbReference type="ChEBI" id="CHEBI:15377"/>
        <dbReference type="ChEBI" id="CHEBI:16551"/>
        <dbReference type="ChEBI" id="CHEBI:43474"/>
        <dbReference type="ChEBI" id="CHEBI:58429"/>
        <dbReference type="EC" id="3.1.3.12"/>
    </reaction>
</comment>